<dbReference type="AlphaFoldDB" id="A0AAD4XHQ6"/>
<proteinExistence type="predicted"/>
<comment type="caution">
    <text evidence="1">The sequence shown here is derived from an EMBL/GenBank/DDBJ whole genome shotgun (WGS) entry which is preliminary data.</text>
</comment>
<reference evidence="1" key="1">
    <citation type="submission" date="2022-04" db="EMBL/GenBank/DDBJ databases">
        <title>A functionally conserved STORR gene fusion in Papaver species that diverged 16.8 million years ago.</title>
        <authorList>
            <person name="Catania T."/>
        </authorList>
    </citation>
    <scope>NUCLEOTIDE SEQUENCE</scope>
    <source>
        <strain evidence="1">S-188037</strain>
    </source>
</reference>
<name>A0AAD4XHQ6_9MAGN</name>
<sequence>MVCKDTNLQDFSYIASIYSAWMICASMDEETSTGNLGGKKSSSRLERSRCSYAKVCRDTNLQGFGYAYIASIYSFVENWSHLTGFENYTWIYLAAG</sequence>
<gene>
    <name evidence="1" type="ORF">MKW98_011806</name>
</gene>
<accession>A0AAD4XHQ6</accession>
<organism evidence="1 2">
    <name type="scientific">Papaver atlanticum</name>
    <dbReference type="NCBI Taxonomy" id="357466"/>
    <lineage>
        <taxon>Eukaryota</taxon>
        <taxon>Viridiplantae</taxon>
        <taxon>Streptophyta</taxon>
        <taxon>Embryophyta</taxon>
        <taxon>Tracheophyta</taxon>
        <taxon>Spermatophyta</taxon>
        <taxon>Magnoliopsida</taxon>
        <taxon>Ranunculales</taxon>
        <taxon>Papaveraceae</taxon>
        <taxon>Papaveroideae</taxon>
        <taxon>Papaver</taxon>
    </lineage>
</organism>
<keyword evidence="2" id="KW-1185">Reference proteome</keyword>
<protein>
    <submittedName>
        <fullName evidence="1">Uncharacterized protein</fullName>
    </submittedName>
</protein>
<evidence type="ECO:0000313" key="2">
    <source>
        <dbReference type="Proteomes" id="UP001202328"/>
    </source>
</evidence>
<dbReference type="Proteomes" id="UP001202328">
    <property type="component" value="Unassembled WGS sequence"/>
</dbReference>
<evidence type="ECO:0000313" key="1">
    <source>
        <dbReference type="EMBL" id="KAI3913745.1"/>
    </source>
</evidence>
<dbReference type="EMBL" id="JAJJMB010009441">
    <property type="protein sequence ID" value="KAI3913745.1"/>
    <property type="molecule type" value="Genomic_DNA"/>
</dbReference>